<reference evidence="2 3" key="1">
    <citation type="submission" date="2020-10" db="EMBL/GenBank/DDBJ databases">
        <authorList>
            <person name="Castelo-Branco R."/>
            <person name="Eusebio N."/>
            <person name="Adriana R."/>
            <person name="Vieira A."/>
            <person name="Brugerolle De Fraissinette N."/>
            <person name="Rezende De Castro R."/>
            <person name="Schneider M.P."/>
            <person name="Vasconcelos V."/>
            <person name="Leao P.N."/>
        </authorList>
    </citation>
    <scope>NUCLEOTIDE SEQUENCE [LARGE SCALE GENOMIC DNA]</scope>
    <source>
        <strain evidence="2 3">LEGE 03274</strain>
    </source>
</reference>
<dbReference type="Pfam" id="PF02342">
    <property type="entry name" value="TerD"/>
    <property type="match status" value="1"/>
</dbReference>
<dbReference type="InterPro" id="IPR003325">
    <property type="entry name" value="TerD"/>
</dbReference>
<dbReference type="Gene3D" id="2.60.60.30">
    <property type="entry name" value="sav2460 like domains"/>
    <property type="match status" value="1"/>
</dbReference>
<proteinExistence type="predicted"/>
<protein>
    <submittedName>
        <fullName evidence="2">TerD family protein</fullName>
    </submittedName>
</protein>
<dbReference type="EMBL" id="JADEWC010000004">
    <property type="protein sequence ID" value="MBE9221672.1"/>
    <property type="molecule type" value="Genomic_DNA"/>
</dbReference>
<gene>
    <name evidence="2" type="ORF">IQ215_03085</name>
</gene>
<evidence type="ECO:0000259" key="1">
    <source>
        <dbReference type="Pfam" id="PF02342"/>
    </source>
</evidence>
<dbReference type="PANTHER" id="PTHR32097">
    <property type="entry name" value="CAMP-BINDING PROTEIN 1-RELATED"/>
    <property type="match status" value="1"/>
</dbReference>
<accession>A0ABR9V1C0</accession>
<dbReference type="CDD" id="cd06974">
    <property type="entry name" value="TerD_like"/>
    <property type="match status" value="1"/>
</dbReference>
<sequence length="191" mass="21162">MTISLEKGQRISLSKVAPSLVAGFIGLGWDVNVTDTGGDFDLDVSLFLLGTNEKIISDKHFIFYNNLVSPDPDQSVKLLGDNRTGEGEGDDEGLIVDLRKIPPEVKKVVITVTIYEADKRKQNFGQVNNAYIRLVDVQTKEEVLRYDLSEDFSVETAVIMAELYNQDGDWRINAVGSGFQGGLQALLDRYS</sequence>
<organism evidence="2 3">
    <name type="scientific">Cyanobacterium stanieri LEGE 03274</name>
    <dbReference type="NCBI Taxonomy" id="1828756"/>
    <lineage>
        <taxon>Bacteria</taxon>
        <taxon>Bacillati</taxon>
        <taxon>Cyanobacteriota</taxon>
        <taxon>Cyanophyceae</taxon>
        <taxon>Oscillatoriophycideae</taxon>
        <taxon>Chroococcales</taxon>
        <taxon>Geminocystaceae</taxon>
        <taxon>Cyanobacterium</taxon>
    </lineage>
</organism>
<keyword evidence="3" id="KW-1185">Reference proteome</keyword>
<dbReference type="Proteomes" id="UP000654604">
    <property type="component" value="Unassembled WGS sequence"/>
</dbReference>
<dbReference type="PANTHER" id="PTHR32097:SF17">
    <property type="entry name" value="CAMP-BINDING PROTEIN 1-RELATED"/>
    <property type="match status" value="1"/>
</dbReference>
<evidence type="ECO:0000313" key="2">
    <source>
        <dbReference type="EMBL" id="MBE9221672.1"/>
    </source>
</evidence>
<dbReference type="InterPro" id="IPR051324">
    <property type="entry name" value="Stress/Tellurium_Resist"/>
</dbReference>
<evidence type="ECO:0000313" key="3">
    <source>
        <dbReference type="Proteomes" id="UP000654604"/>
    </source>
</evidence>
<comment type="caution">
    <text evidence="2">The sequence shown here is derived from an EMBL/GenBank/DDBJ whole genome shotgun (WGS) entry which is preliminary data.</text>
</comment>
<feature type="domain" description="TerD" evidence="1">
    <location>
        <begin position="1"/>
        <end position="190"/>
    </location>
</feature>
<name>A0ABR9V1C0_9CHRO</name>
<dbReference type="RefSeq" id="WP_193799857.1">
    <property type="nucleotide sequence ID" value="NZ_JADEWC010000004.1"/>
</dbReference>